<evidence type="ECO:0000256" key="7">
    <source>
        <dbReference type="SAM" id="Phobius"/>
    </source>
</evidence>
<proteinExistence type="predicted"/>
<comment type="subcellular location">
    <subcellularLocation>
        <location evidence="1">Endoplasmic reticulum membrane</location>
        <topology evidence="1">Multi-pass membrane protein</topology>
    </subcellularLocation>
</comment>
<evidence type="ECO:0000313" key="8">
    <source>
        <dbReference type="EMBL" id="KAG5185425.1"/>
    </source>
</evidence>
<protein>
    <submittedName>
        <fullName evidence="8">Uncharacterized protein</fullName>
    </submittedName>
</protein>
<organism evidence="8 9">
    <name type="scientific">Tribonema minus</name>
    <dbReference type="NCBI Taxonomy" id="303371"/>
    <lineage>
        <taxon>Eukaryota</taxon>
        <taxon>Sar</taxon>
        <taxon>Stramenopiles</taxon>
        <taxon>Ochrophyta</taxon>
        <taxon>PX clade</taxon>
        <taxon>Xanthophyceae</taxon>
        <taxon>Tribonematales</taxon>
        <taxon>Tribonemataceae</taxon>
        <taxon>Tribonema</taxon>
    </lineage>
</organism>
<evidence type="ECO:0000256" key="1">
    <source>
        <dbReference type="ARBA" id="ARBA00004477"/>
    </source>
</evidence>
<dbReference type="PANTHER" id="PTHR31394">
    <property type="entry name" value="TRANSMEMBRANE PROTEIN 199"/>
    <property type="match status" value="1"/>
</dbReference>
<dbReference type="EMBL" id="JAFCMP010000133">
    <property type="protein sequence ID" value="KAG5185425.1"/>
    <property type="molecule type" value="Genomic_DNA"/>
</dbReference>
<accession>A0A836CG91</accession>
<reference evidence="8" key="1">
    <citation type="submission" date="2021-02" db="EMBL/GenBank/DDBJ databases">
        <title>First Annotated Genome of the Yellow-green Alga Tribonema minus.</title>
        <authorList>
            <person name="Mahan K.M."/>
        </authorList>
    </citation>
    <scope>NUCLEOTIDE SEQUENCE</scope>
    <source>
        <strain evidence="8">UTEX B ZZ1240</strain>
    </source>
</reference>
<keyword evidence="9" id="KW-1185">Reference proteome</keyword>
<dbReference type="Pfam" id="PF11712">
    <property type="entry name" value="Vma12"/>
    <property type="match status" value="1"/>
</dbReference>
<feature type="region of interest" description="Disordered" evidence="6">
    <location>
        <begin position="174"/>
        <end position="200"/>
    </location>
</feature>
<gene>
    <name evidence="8" type="ORF">JKP88DRAFT_254989</name>
</gene>
<keyword evidence="5 7" id="KW-0472">Membrane</keyword>
<feature type="transmembrane region" description="Helical" evidence="7">
    <location>
        <begin position="78"/>
        <end position="99"/>
    </location>
</feature>
<dbReference type="PANTHER" id="PTHR31394:SF1">
    <property type="entry name" value="TRANSMEMBRANE PROTEIN 199"/>
    <property type="match status" value="1"/>
</dbReference>
<comment type="caution">
    <text evidence="8">The sequence shown here is derived from an EMBL/GenBank/DDBJ whole genome shotgun (WGS) entry which is preliminary data.</text>
</comment>
<dbReference type="Proteomes" id="UP000664859">
    <property type="component" value="Unassembled WGS sequence"/>
</dbReference>
<evidence type="ECO:0000313" key="9">
    <source>
        <dbReference type="Proteomes" id="UP000664859"/>
    </source>
</evidence>
<evidence type="ECO:0000256" key="3">
    <source>
        <dbReference type="ARBA" id="ARBA00022824"/>
    </source>
</evidence>
<keyword evidence="3" id="KW-0256">Endoplasmic reticulum</keyword>
<dbReference type="OrthoDB" id="158286at2759"/>
<dbReference type="AlphaFoldDB" id="A0A836CG91"/>
<dbReference type="InterPro" id="IPR021013">
    <property type="entry name" value="ATPase_Vma12"/>
</dbReference>
<evidence type="ECO:0000256" key="2">
    <source>
        <dbReference type="ARBA" id="ARBA00022692"/>
    </source>
</evidence>
<sequence>MCVCACAELLRGGGLIFPESVAAREATKHRDAQFAQRRQHLELAHEEREYERMTASIRGPRRDRHGPSDIQVTLKFQAAVGANMVLAGLTMFGLCYWVSKYFVSRDAHRMAAGLVGAFAITVVEMLVFVIRASRADEARDYAARRSSAFRFGAPAAAPQQRAAAAGAYTRVATEDGGSGGGGSGGSAGRAEGVEMTPMTP</sequence>
<evidence type="ECO:0000256" key="5">
    <source>
        <dbReference type="ARBA" id="ARBA00023136"/>
    </source>
</evidence>
<evidence type="ECO:0000256" key="4">
    <source>
        <dbReference type="ARBA" id="ARBA00022989"/>
    </source>
</evidence>
<feature type="transmembrane region" description="Helical" evidence="7">
    <location>
        <begin position="111"/>
        <end position="130"/>
    </location>
</feature>
<keyword evidence="4 7" id="KW-1133">Transmembrane helix</keyword>
<dbReference type="GO" id="GO:0005789">
    <property type="term" value="C:endoplasmic reticulum membrane"/>
    <property type="evidence" value="ECO:0007669"/>
    <property type="project" value="UniProtKB-SubCell"/>
</dbReference>
<name>A0A836CG91_9STRA</name>
<dbReference type="GO" id="GO:0070072">
    <property type="term" value="P:vacuolar proton-transporting V-type ATPase complex assembly"/>
    <property type="evidence" value="ECO:0007669"/>
    <property type="project" value="InterPro"/>
</dbReference>
<feature type="compositionally biased region" description="Gly residues" evidence="6">
    <location>
        <begin position="176"/>
        <end position="187"/>
    </location>
</feature>
<evidence type="ECO:0000256" key="6">
    <source>
        <dbReference type="SAM" id="MobiDB-lite"/>
    </source>
</evidence>
<keyword evidence="2 7" id="KW-0812">Transmembrane</keyword>